<dbReference type="GO" id="GO:0015267">
    <property type="term" value="F:channel activity"/>
    <property type="evidence" value="ECO:0007669"/>
    <property type="project" value="InterPro"/>
</dbReference>
<dbReference type="PANTHER" id="PTHR19139">
    <property type="entry name" value="AQUAPORIN TRANSPORTER"/>
    <property type="match status" value="1"/>
</dbReference>
<dbReference type="PRINTS" id="PR00783">
    <property type="entry name" value="MINTRINSICP"/>
</dbReference>
<dbReference type="OrthoDB" id="3222at2759"/>
<evidence type="ECO:0000256" key="5">
    <source>
        <dbReference type="ARBA" id="ARBA00022692"/>
    </source>
</evidence>
<keyword evidence="3 8" id="KW-0813">Transport</keyword>
<evidence type="ECO:0000256" key="2">
    <source>
        <dbReference type="ARBA" id="ARBA00006175"/>
    </source>
</evidence>
<evidence type="ECO:0008006" key="12">
    <source>
        <dbReference type="Google" id="ProtNLM"/>
    </source>
</evidence>
<evidence type="ECO:0000256" key="3">
    <source>
        <dbReference type="ARBA" id="ARBA00022448"/>
    </source>
</evidence>
<comment type="subcellular location">
    <subcellularLocation>
        <location evidence="1">Cell membrane</location>
        <topology evidence="1">Multi-pass membrane protein</topology>
    </subcellularLocation>
</comment>
<dbReference type="Proteomes" id="UP001152798">
    <property type="component" value="Chromosome 6"/>
</dbReference>
<keyword evidence="6 9" id="KW-1133">Transmembrane helix</keyword>
<keyword evidence="11" id="KW-1185">Reference proteome</keyword>
<proteinExistence type="inferred from homology"/>
<evidence type="ECO:0000256" key="6">
    <source>
        <dbReference type="ARBA" id="ARBA00022989"/>
    </source>
</evidence>
<feature type="transmembrane region" description="Helical" evidence="9">
    <location>
        <begin position="63"/>
        <end position="81"/>
    </location>
</feature>
<dbReference type="EMBL" id="OV725082">
    <property type="protein sequence ID" value="CAH1404237.1"/>
    <property type="molecule type" value="Genomic_DNA"/>
</dbReference>
<reference evidence="10" key="1">
    <citation type="submission" date="2022-01" db="EMBL/GenBank/DDBJ databases">
        <authorList>
            <person name="King R."/>
        </authorList>
    </citation>
    <scope>NUCLEOTIDE SEQUENCE</scope>
</reference>
<name>A0A9P0HM85_NEZVI</name>
<keyword evidence="5 8" id="KW-0812">Transmembrane</keyword>
<feature type="transmembrane region" description="Helical" evidence="9">
    <location>
        <begin position="188"/>
        <end position="210"/>
    </location>
</feature>
<keyword evidence="4" id="KW-1003">Cell membrane</keyword>
<sequence length="273" mass="30627">MSVARNFNYNFKCSVFKEKEEASTNQLIFKFIQVFVGEFLGTAMLVFWGCACMGEINEGGQTVRSLMFGIIFGLCIQIFGLDTTCHINPAITLTYIIFGDVSLVFGLYYMLSQILGGILGFALLELIGPEELSFYGVVKVENFCVTNIRRNVGILRSLFWEASATGTLCFVVCSIIDPRNRDRVESIPIKYTLCVFSMIYVCMPYTGGSINPARSLAPALWHQDFSNHWVYWIGPLLGSAFVTVLYHLIFLSKDEDQREKMGSVALQSPLPTK</sequence>
<evidence type="ECO:0000256" key="1">
    <source>
        <dbReference type="ARBA" id="ARBA00004651"/>
    </source>
</evidence>
<dbReference type="InterPro" id="IPR000425">
    <property type="entry name" value="MIP"/>
</dbReference>
<keyword evidence="7 9" id="KW-0472">Membrane</keyword>
<comment type="similarity">
    <text evidence="2 8">Belongs to the MIP/aquaporin (TC 1.A.8) family.</text>
</comment>
<feature type="transmembrane region" description="Helical" evidence="9">
    <location>
        <begin position="158"/>
        <end position="176"/>
    </location>
</feature>
<evidence type="ECO:0000256" key="4">
    <source>
        <dbReference type="ARBA" id="ARBA00022475"/>
    </source>
</evidence>
<organism evidence="10 11">
    <name type="scientific">Nezara viridula</name>
    <name type="common">Southern green stink bug</name>
    <name type="synonym">Cimex viridulus</name>
    <dbReference type="NCBI Taxonomy" id="85310"/>
    <lineage>
        <taxon>Eukaryota</taxon>
        <taxon>Metazoa</taxon>
        <taxon>Ecdysozoa</taxon>
        <taxon>Arthropoda</taxon>
        <taxon>Hexapoda</taxon>
        <taxon>Insecta</taxon>
        <taxon>Pterygota</taxon>
        <taxon>Neoptera</taxon>
        <taxon>Paraneoptera</taxon>
        <taxon>Hemiptera</taxon>
        <taxon>Heteroptera</taxon>
        <taxon>Panheteroptera</taxon>
        <taxon>Pentatomomorpha</taxon>
        <taxon>Pentatomoidea</taxon>
        <taxon>Pentatomidae</taxon>
        <taxon>Pentatominae</taxon>
        <taxon>Nezara</taxon>
    </lineage>
</organism>
<gene>
    <name evidence="10" type="ORF">NEZAVI_LOCUS12680</name>
</gene>
<evidence type="ECO:0000256" key="8">
    <source>
        <dbReference type="RuleBase" id="RU000477"/>
    </source>
</evidence>
<dbReference type="InterPro" id="IPR034294">
    <property type="entry name" value="Aquaporin_transptr"/>
</dbReference>
<dbReference type="AlphaFoldDB" id="A0A9P0HM85"/>
<evidence type="ECO:0000256" key="9">
    <source>
        <dbReference type="SAM" id="Phobius"/>
    </source>
</evidence>
<feature type="transmembrane region" description="Helical" evidence="9">
    <location>
        <begin position="27"/>
        <end position="51"/>
    </location>
</feature>
<dbReference type="SUPFAM" id="SSF81338">
    <property type="entry name" value="Aquaporin-like"/>
    <property type="match status" value="1"/>
</dbReference>
<dbReference type="PROSITE" id="PS00221">
    <property type="entry name" value="MIP"/>
    <property type="match status" value="1"/>
</dbReference>
<evidence type="ECO:0000256" key="7">
    <source>
        <dbReference type="ARBA" id="ARBA00023136"/>
    </source>
</evidence>
<evidence type="ECO:0000313" key="11">
    <source>
        <dbReference type="Proteomes" id="UP001152798"/>
    </source>
</evidence>
<accession>A0A9P0HM85</accession>
<dbReference type="PANTHER" id="PTHR19139:SF199">
    <property type="entry name" value="MIP17260P"/>
    <property type="match status" value="1"/>
</dbReference>
<evidence type="ECO:0000313" key="10">
    <source>
        <dbReference type="EMBL" id="CAH1404237.1"/>
    </source>
</evidence>
<dbReference type="GO" id="GO:0005886">
    <property type="term" value="C:plasma membrane"/>
    <property type="evidence" value="ECO:0007669"/>
    <property type="project" value="UniProtKB-SubCell"/>
</dbReference>
<protein>
    <recommendedName>
        <fullName evidence="12">Aquaporin</fullName>
    </recommendedName>
</protein>
<dbReference type="InterPro" id="IPR023271">
    <property type="entry name" value="Aquaporin-like"/>
</dbReference>
<dbReference type="InterPro" id="IPR022357">
    <property type="entry name" value="MIP_CS"/>
</dbReference>
<dbReference type="Pfam" id="PF00230">
    <property type="entry name" value="MIP"/>
    <property type="match status" value="1"/>
</dbReference>
<feature type="transmembrane region" description="Helical" evidence="9">
    <location>
        <begin position="230"/>
        <end position="251"/>
    </location>
</feature>
<dbReference type="Gene3D" id="1.20.1080.10">
    <property type="entry name" value="Glycerol uptake facilitator protein"/>
    <property type="match status" value="1"/>
</dbReference>